<dbReference type="GO" id="GO:0005230">
    <property type="term" value="F:extracellular ligand-gated monoatomic ion channel activity"/>
    <property type="evidence" value="ECO:0007669"/>
    <property type="project" value="InterPro"/>
</dbReference>
<dbReference type="OrthoDB" id="1326189at2"/>
<dbReference type="GO" id="GO:0016020">
    <property type="term" value="C:membrane"/>
    <property type="evidence" value="ECO:0007669"/>
    <property type="project" value="InterPro"/>
</dbReference>
<dbReference type="SUPFAM" id="SSF63712">
    <property type="entry name" value="Nicotinic receptor ligand binding domain-like"/>
    <property type="match status" value="1"/>
</dbReference>
<proteinExistence type="predicted"/>
<name>A0A657LMU0_9HYPH</name>
<organism evidence="3 4">
    <name type="scientific">Pararhizobium antarcticum</name>
    <dbReference type="NCBI Taxonomy" id="1798805"/>
    <lineage>
        <taxon>Bacteria</taxon>
        <taxon>Pseudomonadati</taxon>
        <taxon>Pseudomonadota</taxon>
        <taxon>Alphaproteobacteria</taxon>
        <taxon>Hyphomicrobiales</taxon>
        <taxon>Rhizobiaceae</taxon>
        <taxon>Rhizobium/Agrobacterium group</taxon>
        <taxon>Pararhizobium</taxon>
    </lineage>
</organism>
<evidence type="ECO:0000313" key="4">
    <source>
        <dbReference type="Proteomes" id="UP000182661"/>
    </source>
</evidence>
<dbReference type="Proteomes" id="UP000182661">
    <property type="component" value="Unassembled WGS sequence"/>
</dbReference>
<evidence type="ECO:0000259" key="2">
    <source>
        <dbReference type="Pfam" id="PF02931"/>
    </source>
</evidence>
<dbReference type="Pfam" id="PF02931">
    <property type="entry name" value="Neur_chan_LBD"/>
    <property type="match status" value="1"/>
</dbReference>
<dbReference type="Gene3D" id="2.70.170.10">
    <property type="entry name" value="Neurotransmitter-gated ion-channel ligand-binding domain"/>
    <property type="match status" value="1"/>
</dbReference>
<feature type="transmembrane region" description="Helical" evidence="1">
    <location>
        <begin position="260"/>
        <end position="277"/>
    </location>
</feature>
<comment type="caution">
    <text evidence="3">The sequence shown here is derived from an EMBL/GenBank/DDBJ whole genome shotgun (WGS) entry which is preliminary data.</text>
</comment>
<dbReference type="InterPro" id="IPR006202">
    <property type="entry name" value="Neur_chan_lig-bd"/>
</dbReference>
<dbReference type="PANTHER" id="PTHR18945">
    <property type="entry name" value="NEUROTRANSMITTER GATED ION CHANNEL"/>
    <property type="match status" value="1"/>
</dbReference>
<dbReference type="EMBL" id="LSRP01000115">
    <property type="protein sequence ID" value="OJF92561.1"/>
    <property type="molecule type" value="Genomic_DNA"/>
</dbReference>
<gene>
    <name evidence="3" type="ORF">AX760_22420</name>
</gene>
<keyword evidence="1" id="KW-0472">Membrane</keyword>
<keyword evidence="1" id="KW-1133">Transmembrane helix</keyword>
<dbReference type="InterPro" id="IPR036734">
    <property type="entry name" value="Neur_chan_lig-bd_sf"/>
</dbReference>
<evidence type="ECO:0000313" key="3">
    <source>
        <dbReference type="EMBL" id="OJF92561.1"/>
    </source>
</evidence>
<evidence type="ECO:0000256" key="1">
    <source>
        <dbReference type="SAM" id="Phobius"/>
    </source>
</evidence>
<sequence>MRPFFFWTLLVATLVFPILYGTQSAAGTDIPQSIPLPVRVHLAVRVLDVSKVEETAGLASAVIEVTQRWNDPSLRFDPVRDGAGRKDFTEAQASEKLQNMWSPTVTLENQISDARVDTASLSVFSNGDVTMIRKLDADFRTPIELSAFPFDTQRLVFPFASRLYAADDVIFIVDDRDRDLSTLARSLTDSDWTPGRLEFSLEQFYGWNAKPFMRVNATAIVSRAWPRYVLRIFVPFIAVLSVSLFVLWAPRGFVGDIPGITYSALLALAALSFTFEASFPGSMSVSSPIAFMISLGYFYLILALMADLILESGKFPFRAAYPYLPEEARRYVRYVVPGIFTTICVATILKALA</sequence>
<protein>
    <recommendedName>
        <fullName evidence="2">Neurotransmitter-gated ion-channel ligand-binding domain-containing protein</fullName>
    </recommendedName>
</protein>
<feature type="transmembrane region" description="Helical" evidence="1">
    <location>
        <begin position="331"/>
        <end position="352"/>
    </location>
</feature>
<keyword evidence="4" id="KW-1185">Reference proteome</keyword>
<dbReference type="AlphaFoldDB" id="A0A657LMU0"/>
<keyword evidence="1" id="KW-0812">Transmembrane</keyword>
<feature type="domain" description="Neurotransmitter-gated ion-channel ligand-binding" evidence="2">
    <location>
        <begin position="37"/>
        <end position="194"/>
    </location>
</feature>
<dbReference type="RefSeq" id="WP_071834817.1">
    <property type="nucleotide sequence ID" value="NZ_LSRP01000115.1"/>
</dbReference>
<dbReference type="GO" id="GO:0004888">
    <property type="term" value="F:transmembrane signaling receptor activity"/>
    <property type="evidence" value="ECO:0007669"/>
    <property type="project" value="InterPro"/>
</dbReference>
<feature type="transmembrane region" description="Helical" evidence="1">
    <location>
        <begin position="228"/>
        <end position="248"/>
    </location>
</feature>
<feature type="transmembrane region" description="Helical" evidence="1">
    <location>
        <begin position="289"/>
        <end position="310"/>
    </location>
</feature>
<dbReference type="InterPro" id="IPR006201">
    <property type="entry name" value="Neur_channel"/>
</dbReference>
<reference evidence="3 4" key="1">
    <citation type="submission" date="2016-02" db="EMBL/GenBank/DDBJ databases">
        <title>Genome sequencing of a beta-galactosidase producing bacteria Rhizobium sp. 59.</title>
        <authorList>
            <person name="Wang D."/>
            <person name="Kot W."/>
            <person name="Qin Y."/>
            <person name="Hansen L."/>
            <person name="Naqvi K."/>
            <person name="Rensing C."/>
        </authorList>
    </citation>
    <scope>NUCLEOTIDE SEQUENCE [LARGE SCALE GENOMIC DNA]</scope>
    <source>
        <strain evidence="3 4">59</strain>
    </source>
</reference>
<accession>A0A657LMU0</accession>